<dbReference type="InterPro" id="IPR007235">
    <property type="entry name" value="Glyco_trans_28_C"/>
</dbReference>
<dbReference type="GO" id="GO:0016758">
    <property type="term" value="F:hexosyltransferase activity"/>
    <property type="evidence" value="ECO:0007669"/>
    <property type="project" value="InterPro"/>
</dbReference>
<proteinExistence type="predicted"/>
<gene>
    <name evidence="2" type="ORF">Tpal_2039</name>
</gene>
<organism evidence="2 3">
    <name type="scientific">Trichococcus palustris</name>
    <dbReference type="NCBI Taxonomy" id="140314"/>
    <lineage>
        <taxon>Bacteria</taxon>
        <taxon>Bacillati</taxon>
        <taxon>Bacillota</taxon>
        <taxon>Bacilli</taxon>
        <taxon>Lactobacillales</taxon>
        <taxon>Carnobacteriaceae</taxon>
        <taxon>Trichococcus</taxon>
    </lineage>
</organism>
<dbReference type="Pfam" id="PF04101">
    <property type="entry name" value="Glyco_tran_28_C"/>
    <property type="match status" value="1"/>
</dbReference>
<sequence length="376" mass="42144">MGTIQAIKTGTITNGRKDTMENQRWIAFYVSSHGFGHMTRCLAIMEELLETTDHTIYLASGAYQNSFARVYLARFGDRVTYKDIRTEVGLVNQPNSLQVDIPRLEQELTDFMASWDTVIAEEIAFLQTKPVACVISDISIIGILVGEKLGVRNIGIANFTWCEQYEHLGLSETLIARFREVYAKLDLLIEYDLMLPTHDLDVPRKQIGFLARKFDPDRIAAIKNQYGPSIFITCGKSADLNNIQVDNYTGTIFTTSGINITVNTNAKVVQLPVETFDTHNYLAASDIIIAKAGWGTISEALLSKRNLVLIEREGVLEDTENIEELKRRGVAVSIKETDLARIDLHAIKELIADNIVRENLDAYQDAVGDIIRALKI</sequence>
<keyword evidence="3" id="KW-1185">Reference proteome</keyword>
<dbReference type="InterPro" id="IPR053205">
    <property type="entry name" value="GHMP_kinase_L-arabinokinase"/>
</dbReference>
<protein>
    <recommendedName>
        <fullName evidence="1">Glycosyl transferase family 28 C-terminal domain-containing protein</fullName>
    </recommendedName>
</protein>
<feature type="domain" description="Glycosyl transferase family 28 C-terminal" evidence="1">
    <location>
        <begin position="275"/>
        <end position="345"/>
    </location>
</feature>
<dbReference type="SUPFAM" id="SSF53756">
    <property type="entry name" value="UDP-Glycosyltransferase/glycogen phosphorylase"/>
    <property type="match status" value="1"/>
</dbReference>
<evidence type="ECO:0000313" key="2">
    <source>
        <dbReference type="EMBL" id="CZQ96683.1"/>
    </source>
</evidence>
<dbReference type="PANTHER" id="PTHR38134">
    <property type="entry name" value="SLR1395 PROTEIN"/>
    <property type="match status" value="1"/>
</dbReference>
<dbReference type="PANTHER" id="PTHR38134:SF2">
    <property type="entry name" value="GALACTOKINASE"/>
    <property type="match status" value="1"/>
</dbReference>
<dbReference type="Proteomes" id="UP000242754">
    <property type="component" value="Unassembled WGS sequence"/>
</dbReference>
<dbReference type="STRING" id="140314.SAMN04488076_10476"/>
<accession>A0A143YV65</accession>
<name>A0A143YV65_9LACT</name>
<dbReference type="EMBL" id="FJNE01000006">
    <property type="protein sequence ID" value="CZQ96683.1"/>
    <property type="molecule type" value="Genomic_DNA"/>
</dbReference>
<evidence type="ECO:0000313" key="3">
    <source>
        <dbReference type="Proteomes" id="UP000242754"/>
    </source>
</evidence>
<evidence type="ECO:0000259" key="1">
    <source>
        <dbReference type="Pfam" id="PF04101"/>
    </source>
</evidence>
<dbReference type="Gene3D" id="3.40.50.2000">
    <property type="entry name" value="Glycogen Phosphorylase B"/>
    <property type="match status" value="2"/>
</dbReference>
<dbReference type="AlphaFoldDB" id="A0A143YV65"/>
<reference evidence="2 3" key="1">
    <citation type="submission" date="2016-02" db="EMBL/GenBank/DDBJ databases">
        <authorList>
            <person name="Wen L."/>
            <person name="He K."/>
            <person name="Yang H."/>
        </authorList>
    </citation>
    <scope>NUCLEOTIDE SEQUENCE [LARGE SCALE GENOMIC DNA]</scope>
    <source>
        <strain evidence="2">Trichococcus palustris</strain>
    </source>
</reference>